<feature type="domain" description="Chromo" evidence="14">
    <location>
        <begin position="664"/>
        <end position="729"/>
    </location>
</feature>
<organism evidence="18 19">
    <name type="scientific">Acacia crassicarpa</name>
    <name type="common">northern wattle</name>
    <dbReference type="NCBI Taxonomy" id="499986"/>
    <lineage>
        <taxon>Eukaryota</taxon>
        <taxon>Viridiplantae</taxon>
        <taxon>Streptophyta</taxon>
        <taxon>Embryophyta</taxon>
        <taxon>Tracheophyta</taxon>
        <taxon>Spermatophyta</taxon>
        <taxon>Magnoliopsida</taxon>
        <taxon>eudicotyledons</taxon>
        <taxon>Gunneridae</taxon>
        <taxon>Pentapetalae</taxon>
        <taxon>rosids</taxon>
        <taxon>fabids</taxon>
        <taxon>Fabales</taxon>
        <taxon>Fabaceae</taxon>
        <taxon>Caesalpinioideae</taxon>
        <taxon>mimosoid clade</taxon>
        <taxon>Acacieae</taxon>
        <taxon>Acacia</taxon>
    </lineage>
</organism>
<evidence type="ECO:0000256" key="12">
    <source>
        <dbReference type="PROSITE-ProRule" id="PRU00146"/>
    </source>
</evidence>
<evidence type="ECO:0000256" key="9">
    <source>
        <dbReference type="ARBA" id="ARBA00022840"/>
    </source>
</evidence>
<comment type="similarity">
    <text evidence="2">Belongs to the SNF2/RAD54 helicase family.</text>
</comment>
<feature type="region of interest" description="Disordered" evidence="13">
    <location>
        <begin position="423"/>
        <end position="447"/>
    </location>
</feature>
<feature type="region of interest" description="Disordered" evidence="13">
    <location>
        <begin position="196"/>
        <end position="243"/>
    </location>
</feature>
<dbReference type="InterPro" id="IPR001650">
    <property type="entry name" value="Helicase_C-like"/>
</dbReference>
<feature type="region of interest" description="Disordered" evidence="13">
    <location>
        <begin position="307"/>
        <end position="340"/>
    </location>
</feature>
<keyword evidence="3" id="KW-0479">Metal-binding</keyword>
<dbReference type="PROSITE" id="PS50013">
    <property type="entry name" value="CHROMO_2"/>
    <property type="match status" value="2"/>
</dbReference>
<dbReference type="Pfam" id="PF00385">
    <property type="entry name" value="Chromo"/>
    <property type="match status" value="1"/>
</dbReference>
<dbReference type="PANTHER" id="PTHR45623:SF28">
    <property type="entry name" value="PROTEIN CHROMATIN REMODELING 4"/>
    <property type="match status" value="1"/>
</dbReference>
<evidence type="ECO:0000259" key="17">
    <source>
        <dbReference type="PROSITE" id="PS51194"/>
    </source>
</evidence>
<dbReference type="SUPFAM" id="SSF54160">
    <property type="entry name" value="Chromo domain-like"/>
    <property type="match status" value="2"/>
</dbReference>
<dbReference type="InterPro" id="IPR000953">
    <property type="entry name" value="Chromo/chromo_shadow_dom"/>
</dbReference>
<dbReference type="InterPro" id="IPR019786">
    <property type="entry name" value="Zinc_finger_PHD-type_CS"/>
</dbReference>
<feature type="region of interest" description="Disordered" evidence="13">
    <location>
        <begin position="1393"/>
        <end position="1444"/>
    </location>
</feature>
<dbReference type="FunFam" id="3.40.50.300:FF:000607">
    <property type="entry name" value="chromodomain-helicase-DNA-binding protein 1-like isoform X1"/>
    <property type="match status" value="1"/>
</dbReference>
<dbReference type="CDD" id="cd18793">
    <property type="entry name" value="SF2_C_SNF"/>
    <property type="match status" value="1"/>
</dbReference>
<feature type="region of interest" description="Disordered" evidence="13">
    <location>
        <begin position="498"/>
        <end position="524"/>
    </location>
</feature>
<dbReference type="Gene3D" id="3.30.40.10">
    <property type="entry name" value="Zinc/RING finger domain, C3HC4 (zinc finger)"/>
    <property type="match status" value="1"/>
</dbReference>
<feature type="compositionally biased region" description="Polar residues" evidence="13">
    <location>
        <begin position="1246"/>
        <end position="1258"/>
    </location>
</feature>
<feature type="domain" description="Chromo" evidence="14">
    <location>
        <begin position="591"/>
        <end position="650"/>
    </location>
</feature>
<feature type="domain" description="Helicase C-terminal" evidence="17">
    <location>
        <begin position="1076"/>
        <end position="1235"/>
    </location>
</feature>
<keyword evidence="6 12" id="KW-0863">Zinc-finger</keyword>
<keyword evidence="8" id="KW-0862">Zinc</keyword>
<evidence type="ECO:0000256" key="10">
    <source>
        <dbReference type="ARBA" id="ARBA00023054"/>
    </source>
</evidence>
<dbReference type="GO" id="GO:0008270">
    <property type="term" value="F:zinc ion binding"/>
    <property type="evidence" value="ECO:0007669"/>
    <property type="project" value="UniProtKB-KW"/>
</dbReference>
<feature type="compositionally biased region" description="Basic and acidic residues" evidence="13">
    <location>
        <begin position="1259"/>
        <end position="1270"/>
    </location>
</feature>
<keyword evidence="11" id="KW-0539">Nucleus</keyword>
<evidence type="ECO:0000256" key="4">
    <source>
        <dbReference type="ARBA" id="ARBA00022737"/>
    </source>
</evidence>
<dbReference type="InterPro" id="IPR011011">
    <property type="entry name" value="Znf_FYVE_PHD"/>
</dbReference>
<dbReference type="InterPro" id="IPR023780">
    <property type="entry name" value="Chromo_domain"/>
</dbReference>
<keyword evidence="5" id="KW-0547">Nucleotide-binding</keyword>
<evidence type="ECO:0000256" key="6">
    <source>
        <dbReference type="ARBA" id="ARBA00022771"/>
    </source>
</evidence>
<dbReference type="Pfam" id="PF00176">
    <property type="entry name" value="SNF2-rel_dom"/>
    <property type="match status" value="1"/>
</dbReference>
<dbReference type="GO" id="GO:0016887">
    <property type="term" value="F:ATP hydrolysis activity"/>
    <property type="evidence" value="ECO:0007669"/>
    <property type="project" value="TreeGrafter"/>
</dbReference>
<dbReference type="SMART" id="SM00249">
    <property type="entry name" value="PHD"/>
    <property type="match status" value="1"/>
</dbReference>
<reference evidence="18" key="1">
    <citation type="submission" date="2023-10" db="EMBL/GenBank/DDBJ databases">
        <title>Chromosome-level genome of the transformable northern wattle, Acacia crassicarpa.</title>
        <authorList>
            <person name="Massaro I."/>
            <person name="Sinha N.R."/>
            <person name="Poethig S."/>
            <person name="Leichty A.R."/>
        </authorList>
    </citation>
    <scope>NUCLEOTIDE SEQUENCE</scope>
    <source>
        <strain evidence="18">Acra3RX</strain>
        <tissue evidence="18">Leaf</tissue>
    </source>
</reference>
<dbReference type="GO" id="GO:0042393">
    <property type="term" value="F:histone binding"/>
    <property type="evidence" value="ECO:0007669"/>
    <property type="project" value="TreeGrafter"/>
</dbReference>
<protein>
    <recommendedName>
        <fullName evidence="20">Protein CHROMATIN REMODELING 4</fullName>
    </recommendedName>
</protein>
<dbReference type="InterPro" id="IPR019787">
    <property type="entry name" value="Znf_PHD-finger"/>
</dbReference>
<feature type="region of interest" description="Disordered" evidence="13">
    <location>
        <begin position="22"/>
        <end position="55"/>
    </location>
</feature>
<dbReference type="SMART" id="SM00298">
    <property type="entry name" value="CHROMO"/>
    <property type="match status" value="2"/>
</dbReference>
<keyword evidence="19" id="KW-1185">Reference proteome</keyword>
<dbReference type="GO" id="GO:0140658">
    <property type="term" value="F:ATP-dependent chromatin remodeler activity"/>
    <property type="evidence" value="ECO:0007669"/>
    <property type="project" value="TreeGrafter"/>
</dbReference>
<evidence type="ECO:0000256" key="3">
    <source>
        <dbReference type="ARBA" id="ARBA00022723"/>
    </source>
</evidence>
<keyword evidence="7" id="KW-0378">Hydrolase</keyword>
<evidence type="ECO:0000256" key="5">
    <source>
        <dbReference type="ARBA" id="ARBA00022741"/>
    </source>
</evidence>
<dbReference type="SUPFAM" id="SSF52540">
    <property type="entry name" value="P-loop containing nucleoside triphosphate hydrolases"/>
    <property type="match status" value="2"/>
</dbReference>
<evidence type="ECO:0000259" key="14">
    <source>
        <dbReference type="PROSITE" id="PS50013"/>
    </source>
</evidence>
<dbReference type="InterPro" id="IPR009057">
    <property type="entry name" value="Homeodomain-like_sf"/>
</dbReference>
<feature type="compositionally biased region" description="Polar residues" evidence="13">
    <location>
        <begin position="509"/>
        <end position="524"/>
    </location>
</feature>
<evidence type="ECO:0008006" key="20">
    <source>
        <dbReference type="Google" id="ProtNLM"/>
    </source>
</evidence>
<dbReference type="Pfam" id="PF00271">
    <property type="entry name" value="Helicase_C"/>
    <property type="match status" value="1"/>
</dbReference>
<dbReference type="Proteomes" id="UP001293593">
    <property type="component" value="Unassembled WGS sequence"/>
</dbReference>
<dbReference type="PROSITE" id="PS51192">
    <property type="entry name" value="HELICASE_ATP_BIND_1"/>
    <property type="match status" value="1"/>
</dbReference>
<dbReference type="CDD" id="cd11660">
    <property type="entry name" value="SANT_TRF"/>
    <property type="match status" value="1"/>
</dbReference>
<dbReference type="CDD" id="cd18660">
    <property type="entry name" value="CD1_tandem"/>
    <property type="match status" value="1"/>
</dbReference>
<feature type="compositionally biased region" description="Polar residues" evidence="13">
    <location>
        <begin position="26"/>
        <end position="39"/>
    </location>
</feature>
<keyword evidence="9" id="KW-0067">ATP-binding</keyword>
<dbReference type="PROSITE" id="PS50016">
    <property type="entry name" value="ZF_PHD_2"/>
    <property type="match status" value="1"/>
</dbReference>
<keyword evidence="10" id="KW-0175">Coiled coil</keyword>
<evidence type="ECO:0000256" key="2">
    <source>
        <dbReference type="ARBA" id="ARBA00007025"/>
    </source>
</evidence>
<dbReference type="InterPro" id="IPR049730">
    <property type="entry name" value="SNF2/RAD54-like_C"/>
</dbReference>
<evidence type="ECO:0000256" key="11">
    <source>
        <dbReference type="ARBA" id="ARBA00023242"/>
    </source>
</evidence>
<feature type="region of interest" description="Disordered" evidence="13">
    <location>
        <begin position="1337"/>
        <end position="1372"/>
    </location>
</feature>
<dbReference type="InterPro" id="IPR013083">
    <property type="entry name" value="Znf_RING/FYVE/PHD"/>
</dbReference>
<dbReference type="GO" id="GO:0005634">
    <property type="term" value="C:nucleus"/>
    <property type="evidence" value="ECO:0007669"/>
    <property type="project" value="UniProtKB-SubCell"/>
</dbReference>
<dbReference type="PROSITE" id="PS01359">
    <property type="entry name" value="ZF_PHD_1"/>
    <property type="match status" value="1"/>
</dbReference>
<dbReference type="SMART" id="SM00490">
    <property type="entry name" value="HELICc"/>
    <property type="match status" value="1"/>
</dbReference>
<dbReference type="Gene3D" id="2.40.50.40">
    <property type="match status" value="2"/>
</dbReference>
<dbReference type="InterPro" id="IPR001965">
    <property type="entry name" value="Znf_PHD"/>
</dbReference>
<feature type="compositionally biased region" description="Basic and acidic residues" evidence="13">
    <location>
        <begin position="2321"/>
        <end position="2333"/>
    </location>
</feature>
<comment type="subcellular location">
    <subcellularLocation>
        <location evidence="1">Nucleus</location>
    </subcellularLocation>
</comment>
<feature type="domain" description="Helicase ATP-binding" evidence="16">
    <location>
        <begin position="769"/>
        <end position="946"/>
    </location>
</feature>
<dbReference type="CDD" id="cd18659">
    <property type="entry name" value="CD2_tandem"/>
    <property type="match status" value="1"/>
</dbReference>
<dbReference type="SMART" id="SM00487">
    <property type="entry name" value="DEXDc"/>
    <property type="match status" value="1"/>
</dbReference>
<dbReference type="Pfam" id="PF00628">
    <property type="entry name" value="PHD"/>
    <property type="match status" value="1"/>
</dbReference>
<evidence type="ECO:0000256" key="8">
    <source>
        <dbReference type="ARBA" id="ARBA00022833"/>
    </source>
</evidence>
<feature type="compositionally biased region" description="Basic and acidic residues" evidence="13">
    <location>
        <begin position="1430"/>
        <end position="1439"/>
    </location>
</feature>
<dbReference type="SUPFAM" id="SSF57903">
    <property type="entry name" value="FYVE/PHD zinc finger"/>
    <property type="match status" value="1"/>
</dbReference>
<dbReference type="Gene3D" id="3.40.50.300">
    <property type="entry name" value="P-loop containing nucleotide triphosphate hydrolases"/>
    <property type="match status" value="1"/>
</dbReference>
<feature type="region of interest" description="Disordered" evidence="13">
    <location>
        <begin position="1242"/>
        <end position="1282"/>
    </location>
</feature>
<evidence type="ECO:0000256" key="1">
    <source>
        <dbReference type="ARBA" id="ARBA00004123"/>
    </source>
</evidence>
<dbReference type="InterPro" id="IPR009463">
    <property type="entry name" value="DUF1087"/>
</dbReference>
<evidence type="ECO:0000256" key="13">
    <source>
        <dbReference type="SAM" id="MobiDB-lite"/>
    </source>
</evidence>
<feature type="region of interest" description="Disordered" evidence="13">
    <location>
        <begin position="2262"/>
        <end position="2370"/>
    </location>
</feature>
<evidence type="ECO:0000259" key="16">
    <source>
        <dbReference type="PROSITE" id="PS51192"/>
    </source>
</evidence>
<evidence type="ECO:0000313" key="19">
    <source>
        <dbReference type="Proteomes" id="UP001293593"/>
    </source>
</evidence>
<dbReference type="GO" id="GO:0003682">
    <property type="term" value="F:chromatin binding"/>
    <property type="evidence" value="ECO:0007669"/>
    <property type="project" value="TreeGrafter"/>
</dbReference>
<evidence type="ECO:0000256" key="7">
    <source>
        <dbReference type="ARBA" id="ARBA00022801"/>
    </source>
</evidence>
<gene>
    <name evidence="18" type="ORF">QN277_010013</name>
</gene>
<dbReference type="EMBL" id="JAWXYG010000014">
    <property type="protein sequence ID" value="KAK4254664.1"/>
    <property type="molecule type" value="Genomic_DNA"/>
</dbReference>
<dbReference type="PANTHER" id="PTHR45623">
    <property type="entry name" value="CHROMODOMAIN-HELICASE-DNA-BINDING PROTEIN 3-RELATED-RELATED"/>
    <property type="match status" value="1"/>
</dbReference>
<dbReference type="InterPro" id="IPR014001">
    <property type="entry name" value="Helicase_ATP-bd"/>
</dbReference>
<feature type="region of interest" description="Disordered" evidence="13">
    <location>
        <begin position="2033"/>
        <end position="2072"/>
    </location>
</feature>
<sequence>MKENKSSSRMINRNWVLKRKRRKISFEQSNGKVDNSTSHDSSRDTSAKRTVKTEVATRQFSSKKKGNDGYFFECVVCDLGGNLLCCDSCPRTYHLQCLSPPLKRIPMGKWQCPTCSQGNDRLKAINHLDSIAKRARSKVVSAKAKDGVSSLNIGKVSQIFGSTLISKKRSSTKGKSISIGGDKFLRKELLPTPVDVTGSNKLSEPSLGISMEGTSSCADAGEEKKSNTPPTISPVDMKSTSTADEVLSTPKITNLDVDGEQVDGKPDLSCGDMPSRKQLVLGIAAAGGEVRKRKHEANNNISKKKLKTEKGKSTAKTSMKCKSGNNKVHKKQKSVNKNVSASLSKEEVGIKDSCVEPKDEKFPQAKKNKACEFDKAVSHVDETLMHEDNTMGESLQVDRVLGCRVQDKNTNPSQSLSVAVMDDLPSNDLPIPESGDTQDLPIPENDSRLVENSPACGIDMNVETAENIPDDCQNVVKIANKGSLKSNNKVERLNVYRRSMTKEGKKGNPINSSSKTPGDLDSSATCSKIHDDSAASAEHLEKTTDKMEIVEDVNVTLRSEDNNDVLKNCEAQVSPRTKLKEVDADMVISSTVAYKVQEANVAQPSCLNQEKVFYEFLVKWVGKSHIHNSWISESQIKLLAKRKLENYKAKYGTAIINICEERWKLPQRLLAIRTSKDGTSEAFVKWTGLPYDECTWESLEEPVLQTSSHLLDLFNKFETRTLERDASKDNSTRKNNDHPNDVVNLSEQPLELKGGSLFPHQLEALNWLRKCWCRSKNVILADEMGLGKTVSACAFISSLYFEFKVVLPCLVLVPLSTMPNWLAEFALWAPDLNVVEYHGCAKARAIIRQYEWHASDPSGLNKRTSAYKFNVLLTTYEMVLADSSHLRAVPWEVLVVDEGHRLKNSESKLFSLLNTFSFQHRVLLTGTPLQNNIGEMYNLLNFLQPSSFPSLSTFEEKFNDLTTAEKVEELKKLVAPHMLRRLKRDAMQNIPPKTERMVPVELSSIQAEYYRAMLTKNYQILRNIGKGVAQQSMLNIVMQLRKVCNHPYLIPGTEPDSGSTEFLHEMRIKASAKLTLLHSMLKILHKEGHRVLIFSQMTKLLDILEDYLNVEYGPKTYERVDGSVSVADRQAAITRFNQDKSRFVFLLSTRSCGLGINLATADTVIIYDSDFNPHADIQAMNRAHRIGQSNRLLVYRLVVRASVEERILQLAKKKLMLDQLFVNKSGSQKEVEDILKWGTEELFSDSPGQNGTNGGENNSNKEETAVDIEHKHRKRTGGLGDVYKDKCTDSSSKFVWDESAVLKLLDRSNLQDGSNDVAEGDSENDLLGSVKSLEWNDEPAEEQGLGESPPCGTDDISTQNSERKEDNVVNGTEENEWDRLLRVRWEKYQNEEEAALGRGKRQRKAVSYREAYAPNPSETLSESGDEQEKEPEPEPEREYTPAGRALKAKFAKLRARQKERLAWRNAVGGSHPAEGLPGIESLLQSSAKKSPDLGAGPSNLVGDAPINLEENKSDMLLEAQKSHTDSISRMGRLSKHVMSSHMDASVNNLDHSSLHYKGLNTTNSMPTSNLLPVLGLCAPNANQVKSLESNFPKLNWRQNRRGARQEFPFSLAPSSGTTSLEAEIRSQEGAANARLPDSLVHIMQESFKNRIPEHNLPFVPFPPALQGKEPDALEGARFSAFREKMALPNLPFDEMLLARFPPTTKNMPNSHLDLLPDLSLGGSSSRHEALSGPLQDLPAMPLLPTFKIPPEDLFRFNQQHGDLPPTLGLGQGPPPTSFPENHRKVLENIMLRTGSASSSFYKKKSKSDGWSEDELDCLWIGVRRHGRGNWDVMLRDPKLKFSKYKTSEDLAMRWEEEQLKVFQGPAFPVPKLAKMSKSTKSALFPISDGMMERALHGSRFFLPPKFQNHMTDMKLGVGDPSSSLSHLRTPDRPHFHNDHFAPLPPFNLDINRAKFPGDASAEPSDRTGTSSYVPAERPFLLDSYGTSCLGSLGLNGSGSVTRRQREDQPGTSKLENPPGLLDVAFNDMLDTRINAGNGESTSSAFPPNPAKGAEPFTTKGDEGVGSSSSKDKLPHWLREAVSSPAKCSDPELPPTVSAVAQSVRLVYGEIKPTIPPFEIPSPAPSLPDDPRCSLRRKKVKRTHKFSQVLPEVAGNDNDLRFYQKSHGKSKRSKFHQRGRLDVAGGSNDVLSDVHVDDNGASCSTPFVPPLPLLPQTGLQQIESGLNSLNLSHSSSATQLKRTSSSGLSPSREVLQLVASSVAPGPHVPSSISGSSRFPEGNLPLPRPIKSAKFKATEGAFGNKMPRPTSQKILGSHDDEEQQQHKEEHPDSGDSSKTQSDPSRTEQPEPDEGEVSSEGTVSDHALRDKET</sequence>
<dbReference type="Gene3D" id="1.10.10.60">
    <property type="entry name" value="Homeodomain-like"/>
    <property type="match status" value="1"/>
</dbReference>
<dbReference type="InterPro" id="IPR000330">
    <property type="entry name" value="SNF2_N"/>
</dbReference>
<dbReference type="Gene3D" id="3.40.50.10810">
    <property type="entry name" value="Tandem AAA-ATPase domain"/>
    <property type="match status" value="1"/>
</dbReference>
<dbReference type="CDD" id="cd15532">
    <property type="entry name" value="PHD2_CHD_II"/>
    <property type="match status" value="1"/>
</dbReference>
<comment type="caution">
    <text evidence="18">The sequence shown here is derived from an EMBL/GenBank/DDBJ whole genome shotgun (WGS) entry which is preliminary data.</text>
</comment>
<dbReference type="SUPFAM" id="SSF46689">
    <property type="entry name" value="Homeodomain-like"/>
    <property type="match status" value="1"/>
</dbReference>
<dbReference type="GO" id="GO:0000785">
    <property type="term" value="C:chromatin"/>
    <property type="evidence" value="ECO:0007669"/>
    <property type="project" value="TreeGrafter"/>
</dbReference>
<dbReference type="GO" id="GO:0003677">
    <property type="term" value="F:DNA binding"/>
    <property type="evidence" value="ECO:0007669"/>
    <property type="project" value="TreeGrafter"/>
</dbReference>
<evidence type="ECO:0000259" key="15">
    <source>
        <dbReference type="PROSITE" id="PS50016"/>
    </source>
</evidence>
<evidence type="ECO:0000313" key="18">
    <source>
        <dbReference type="EMBL" id="KAK4254664.1"/>
    </source>
</evidence>
<dbReference type="SMART" id="SM01147">
    <property type="entry name" value="DUF1087"/>
    <property type="match status" value="1"/>
</dbReference>
<accession>A0AAE1M7H4</accession>
<dbReference type="PROSITE" id="PS51194">
    <property type="entry name" value="HELICASE_CTER"/>
    <property type="match status" value="1"/>
</dbReference>
<proteinExistence type="inferred from homology"/>
<keyword evidence="4" id="KW-0677">Repeat</keyword>
<dbReference type="Pfam" id="PF06465">
    <property type="entry name" value="DUF1087"/>
    <property type="match status" value="1"/>
</dbReference>
<dbReference type="InterPro" id="IPR016197">
    <property type="entry name" value="Chromo-like_dom_sf"/>
</dbReference>
<feature type="domain" description="PHD-type" evidence="15">
    <location>
        <begin position="71"/>
        <end position="118"/>
    </location>
</feature>
<name>A0AAE1M7H4_9FABA</name>
<feature type="region of interest" description="Disordered" evidence="13">
    <location>
        <begin position="1992"/>
        <end position="2020"/>
    </location>
</feature>
<dbReference type="InterPro" id="IPR038718">
    <property type="entry name" value="SNF2-like_sf"/>
</dbReference>
<dbReference type="GO" id="GO:0005524">
    <property type="term" value="F:ATP binding"/>
    <property type="evidence" value="ECO:0007669"/>
    <property type="project" value="UniProtKB-KW"/>
</dbReference>
<dbReference type="InterPro" id="IPR027417">
    <property type="entry name" value="P-loop_NTPase"/>
</dbReference>